<evidence type="ECO:0000313" key="1">
    <source>
        <dbReference type="EMBL" id="KJA18488.1"/>
    </source>
</evidence>
<evidence type="ECO:0000313" key="2">
    <source>
        <dbReference type="Proteomes" id="UP000054270"/>
    </source>
</evidence>
<accession>A0A0D2M5L5</accession>
<dbReference type="AlphaFoldDB" id="A0A0D2M5L5"/>
<sequence length="159" mass="18383">MWDDTSPHWGNYSVLNICGVYIPIIYWKQVYSHSPNGGGSAWKPKQWQSIKNNYSKWKLLVAQFRKGTPDDFWSEFKDKDGNNMKYTAINQCLREIQAQEDSALATRARSEYHDTFADHFSYKKGGIMYVKTKDKDIAKQYRCLISIADCGDDGDDSDD</sequence>
<gene>
    <name evidence="1" type="ORF">HYPSUDRAFT_144946</name>
</gene>
<dbReference type="EMBL" id="KN817588">
    <property type="protein sequence ID" value="KJA18488.1"/>
    <property type="molecule type" value="Genomic_DNA"/>
</dbReference>
<dbReference type="STRING" id="945553.A0A0D2M5L5"/>
<organism evidence="1 2">
    <name type="scientific">Hypholoma sublateritium (strain FD-334 SS-4)</name>
    <dbReference type="NCBI Taxonomy" id="945553"/>
    <lineage>
        <taxon>Eukaryota</taxon>
        <taxon>Fungi</taxon>
        <taxon>Dikarya</taxon>
        <taxon>Basidiomycota</taxon>
        <taxon>Agaricomycotina</taxon>
        <taxon>Agaricomycetes</taxon>
        <taxon>Agaricomycetidae</taxon>
        <taxon>Agaricales</taxon>
        <taxon>Agaricineae</taxon>
        <taxon>Strophariaceae</taxon>
        <taxon>Hypholoma</taxon>
    </lineage>
</organism>
<keyword evidence="2" id="KW-1185">Reference proteome</keyword>
<proteinExistence type="predicted"/>
<protein>
    <submittedName>
        <fullName evidence="1">Uncharacterized protein</fullName>
    </submittedName>
</protein>
<name>A0A0D2M5L5_HYPSF</name>
<dbReference type="OMA" id="SHVMITE"/>
<reference evidence="2" key="1">
    <citation type="submission" date="2014-04" db="EMBL/GenBank/DDBJ databases">
        <title>Evolutionary Origins and Diversification of the Mycorrhizal Mutualists.</title>
        <authorList>
            <consortium name="DOE Joint Genome Institute"/>
            <consortium name="Mycorrhizal Genomics Consortium"/>
            <person name="Kohler A."/>
            <person name="Kuo A."/>
            <person name="Nagy L.G."/>
            <person name="Floudas D."/>
            <person name="Copeland A."/>
            <person name="Barry K.W."/>
            <person name="Cichocki N."/>
            <person name="Veneault-Fourrey C."/>
            <person name="LaButti K."/>
            <person name="Lindquist E.A."/>
            <person name="Lipzen A."/>
            <person name="Lundell T."/>
            <person name="Morin E."/>
            <person name="Murat C."/>
            <person name="Riley R."/>
            <person name="Ohm R."/>
            <person name="Sun H."/>
            <person name="Tunlid A."/>
            <person name="Henrissat B."/>
            <person name="Grigoriev I.V."/>
            <person name="Hibbett D.S."/>
            <person name="Martin F."/>
        </authorList>
    </citation>
    <scope>NUCLEOTIDE SEQUENCE [LARGE SCALE GENOMIC DNA]</scope>
    <source>
        <strain evidence="2">FD-334 SS-4</strain>
    </source>
</reference>
<dbReference type="Proteomes" id="UP000054270">
    <property type="component" value="Unassembled WGS sequence"/>
</dbReference>
<dbReference type="OrthoDB" id="3210866at2759"/>